<feature type="non-terminal residue" evidence="1">
    <location>
        <position position="104"/>
    </location>
</feature>
<protein>
    <submittedName>
        <fullName evidence="1">Uncharacterized protein</fullName>
    </submittedName>
</protein>
<accession>A0A0H5R204</accession>
<proteinExistence type="predicted"/>
<feature type="non-terminal residue" evidence="1">
    <location>
        <position position="1"/>
    </location>
</feature>
<organism evidence="1">
    <name type="scientific">Spongospora subterranea</name>
    <dbReference type="NCBI Taxonomy" id="70186"/>
    <lineage>
        <taxon>Eukaryota</taxon>
        <taxon>Sar</taxon>
        <taxon>Rhizaria</taxon>
        <taxon>Endomyxa</taxon>
        <taxon>Phytomyxea</taxon>
        <taxon>Plasmodiophorida</taxon>
        <taxon>Plasmodiophoridae</taxon>
        <taxon>Spongospora</taxon>
    </lineage>
</organism>
<dbReference type="AlphaFoldDB" id="A0A0H5R204"/>
<reference evidence="1" key="1">
    <citation type="submission" date="2015-04" db="EMBL/GenBank/DDBJ databases">
        <title>The genome sequence of the plant pathogenic Rhizarian Plasmodiophora brassicae reveals insights in its biotrophic life cycle and the origin of chitin synthesis.</title>
        <authorList>
            <person name="Schwelm A."/>
            <person name="Fogelqvist J."/>
            <person name="Knaust A."/>
            <person name="Julke S."/>
            <person name="Lilja T."/>
            <person name="Dhandapani V."/>
            <person name="Bonilla-Rosso G."/>
            <person name="Karlsson M."/>
            <person name="Shevchenko A."/>
            <person name="Choi S.R."/>
            <person name="Kim H.G."/>
            <person name="Park J.Y."/>
            <person name="Lim Y.P."/>
            <person name="Ludwig-Muller J."/>
            <person name="Dixelius C."/>
        </authorList>
    </citation>
    <scope>NUCLEOTIDE SEQUENCE</scope>
    <source>
        <tissue evidence="1">Potato root galls</tissue>
    </source>
</reference>
<evidence type="ECO:0000313" key="1">
    <source>
        <dbReference type="EMBL" id="CRZ01839.1"/>
    </source>
</evidence>
<dbReference type="EMBL" id="HACM01001397">
    <property type="protein sequence ID" value="CRZ01839.1"/>
    <property type="molecule type" value="Transcribed_RNA"/>
</dbReference>
<sequence length="104" mass="11814">IPKLLVAAGRSRESVALRIDPHTLLIERLANISGNHLEVEVPTIDDDADYDISTKLRIGESSTSEVHQSMDMMVDRAIAEGLTNEFKDRLREIVYRHCRKLMLL</sequence>
<name>A0A0H5R204_9EUKA</name>